<organism evidence="1 2">
    <name type="scientific">Vararia minispora EC-137</name>
    <dbReference type="NCBI Taxonomy" id="1314806"/>
    <lineage>
        <taxon>Eukaryota</taxon>
        <taxon>Fungi</taxon>
        <taxon>Dikarya</taxon>
        <taxon>Basidiomycota</taxon>
        <taxon>Agaricomycotina</taxon>
        <taxon>Agaricomycetes</taxon>
        <taxon>Russulales</taxon>
        <taxon>Lachnocladiaceae</taxon>
        <taxon>Vararia</taxon>
    </lineage>
</organism>
<proteinExistence type="predicted"/>
<evidence type="ECO:0000313" key="1">
    <source>
        <dbReference type="EMBL" id="KAI0026505.1"/>
    </source>
</evidence>
<gene>
    <name evidence="1" type="ORF">K488DRAFT_92431</name>
</gene>
<reference evidence="1" key="2">
    <citation type="journal article" date="2022" name="New Phytol.">
        <title>Evolutionary transition to the ectomycorrhizal habit in the genomes of a hyperdiverse lineage of mushroom-forming fungi.</title>
        <authorList>
            <person name="Looney B."/>
            <person name="Miyauchi S."/>
            <person name="Morin E."/>
            <person name="Drula E."/>
            <person name="Courty P.E."/>
            <person name="Kohler A."/>
            <person name="Kuo A."/>
            <person name="LaButti K."/>
            <person name="Pangilinan J."/>
            <person name="Lipzen A."/>
            <person name="Riley R."/>
            <person name="Andreopoulos W."/>
            <person name="He G."/>
            <person name="Johnson J."/>
            <person name="Nolan M."/>
            <person name="Tritt A."/>
            <person name="Barry K.W."/>
            <person name="Grigoriev I.V."/>
            <person name="Nagy L.G."/>
            <person name="Hibbett D."/>
            <person name="Henrissat B."/>
            <person name="Matheny P.B."/>
            <person name="Labbe J."/>
            <person name="Martin F.M."/>
        </authorList>
    </citation>
    <scope>NUCLEOTIDE SEQUENCE</scope>
    <source>
        <strain evidence="1">EC-137</strain>
    </source>
</reference>
<reference evidence="1" key="1">
    <citation type="submission" date="2021-02" db="EMBL/GenBank/DDBJ databases">
        <authorList>
            <consortium name="DOE Joint Genome Institute"/>
            <person name="Ahrendt S."/>
            <person name="Looney B.P."/>
            <person name="Miyauchi S."/>
            <person name="Morin E."/>
            <person name="Drula E."/>
            <person name="Courty P.E."/>
            <person name="Chicoki N."/>
            <person name="Fauchery L."/>
            <person name="Kohler A."/>
            <person name="Kuo A."/>
            <person name="Labutti K."/>
            <person name="Pangilinan J."/>
            <person name="Lipzen A."/>
            <person name="Riley R."/>
            <person name="Andreopoulos W."/>
            <person name="He G."/>
            <person name="Johnson J."/>
            <person name="Barry K.W."/>
            <person name="Grigoriev I.V."/>
            <person name="Nagy L."/>
            <person name="Hibbett D."/>
            <person name="Henrissat B."/>
            <person name="Matheny P.B."/>
            <person name="Labbe J."/>
            <person name="Martin F."/>
        </authorList>
    </citation>
    <scope>NUCLEOTIDE SEQUENCE</scope>
    <source>
        <strain evidence="1">EC-137</strain>
    </source>
</reference>
<name>A0ACB8Q4H2_9AGAM</name>
<keyword evidence="2" id="KW-1185">Reference proteome</keyword>
<evidence type="ECO:0000313" key="2">
    <source>
        <dbReference type="Proteomes" id="UP000814128"/>
    </source>
</evidence>
<comment type="caution">
    <text evidence="1">The sequence shown here is derived from an EMBL/GenBank/DDBJ whole genome shotgun (WGS) entry which is preliminary data.</text>
</comment>
<protein>
    <submittedName>
        <fullName evidence="1">Uncharacterized protein</fullName>
    </submittedName>
</protein>
<dbReference type="Proteomes" id="UP000814128">
    <property type="component" value="Unassembled WGS sequence"/>
</dbReference>
<sequence length="69" mass="7465">MVPSRPVTDPATAARLLRAPKMRTVPLPPLKGTERADGSAPAPNRSGYSHYGYNRPIYPFLSVTMPSAL</sequence>
<accession>A0ACB8Q4H2</accession>
<dbReference type="EMBL" id="MU274464">
    <property type="protein sequence ID" value="KAI0026505.1"/>
    <property type="molecule type" value="Genomic_DNA"/>
</dbReference>